<name>A0A9C7UMJ4_9RHOD</name>
<evidence type="ECO:0000313" key="2">
    <source>
        <dbReference type="Proteomes" id="UP001061958"/>
    </source>
</evidence>
<accession>A0A9C7UMJ4</accession>
<organism evidence="1 2">
    <name type="scientific">Galdieria partita</name>
    <dbReference type="NCBI Taxonomy" id="83374"/>
    <lineage>
        <taxon>Eukaryota</taxon>
        <taxon>Rhodophyta</taxon>
        <taxon>Bangiophyceae</taxon>
        <taxon>Galdieriales</taxon>
        <taxon>Galdieriaceae</taxon>
        <taxon>Galdieria</taxon>
    </lineage>
</organism>
<dbReference type="Proteomes" id="UP001061958">
    <property type="component" value="Unassembled WGS sequence"/>
</dbReference>
<comment type="caution">
    <text evidence="1">The sequence shown here is derived from an EMBL/GenBank/DDBJ whole genome shotgun (WGS) entry which is preliminary data.</text>
</comment>
<proteinExistence type="predicted"/>
<sequence length="459" mass="52916">MTLPDNPLAAVQQLLSSLLQNRNDSKGIGSRLKLKTIRELRSRLLSENFRRVLLEKERNNVTSQSQKNSNLEDVSWGSIVRDLVDIIEYNCTTESFSKEKRLSTQTELADTLRAVVRVALEDMWGTDGEGRIFNSLFNDCILNALRFALASLRDNHRDTIHSTMWCLARDILGYSTVLQHLGRKQLAKWYELSFESFKFVEIVDVTFRRLQLTAAQQIVVTLIQRGQLLKLADEILLRKLVMTTIQFLQDLHSFSITDDDLASFGISCLFHILCQRGVELDSETLNLIDNVATSITWNLLNERKWQAGAVGYLVVISSLLQTQNCSTIKASYVVTEYSRQCSNYSEEIIESISHLLSLSDLLGLWQKRELSADYITYLLTFKLQSFSIVSRELSEQFELFDTLYALFETAYNQESSYRSQDDCKRDIFICCFYIVQLISLYTTAFHICDAYRFFHLSTR</sequence>
<reference evidence="1" key="1">
    <citation type="journal article" date="2022" name="Proc. Natl. Acad. Sci. U.S.A.">
        <title>Life cycle and functional genomics of the unicellular red alga Galdieria for elucidating algal and plant evolution and industrial use.</title>
        <authorList>
            <person name="Hirooka S."/>
            <person name="Itabashi T."/>
            <person name="Ichinose T.M."/>
            <person name="Onuma R."/>
            <person name="Fujiwara T."/>
            <person name="Yamashita S."/>
            <person name="Jong L.W."/>
            <person name="Tomita R."/>
            <person name="Iwane A.H."/>
            <person name="Miyagishima S.Y."/>
        </authorList>
    </citation>
    <scope>NUCLEOTIDE SEQUENCE</scope>
    <source>
        <strain evidence="1">NBRC 102759</strain>
    </source>
</reference>
<dbReference type="AlphaFoldDB" id="A0A9C7UMJ4"/>
<protein>
    <submittedName>
        <fullName evidence="1">Uncharacterized protein</fullName>
    </submittedName>
</protein>
<evidence type="ECO:0000313" key="1">
    <source>
        <dbReference type="EMBL" id="GJQ08678.1"/>
    </source>
</evidence>
<keyword evidence="2" id="KW-1185">Reference proteome</keyword>
<dbReference type="EMBL" id="BQMJ01000003">
    <property type="protein sequence ID" value="GJQ08678.1"/>
    <property type="molecule type" value="Genomic_DNA"/>
</dbReference>
<gene>
    <name evidence="1" type="ORF">GpartN1_g469.t1</name>
</gene>
<reference evidence="1" key="2">
    <citation type="submission" date="2022-01" db="EMBL/GenBank/DDBJ databases">
        <authorList>
            <person name="Hirooka S."/>
            <person name="Miyagishima S.Y."/>
        </authorList>
    </citation>
    <scope>NUCLEOTIDE SEQUENCE</scope>
    <source>
        <strain evidence="1">NBRC 102759</strain>
    </source>
</reference>